<dbReference type="GO" id="GO:0016874">
    <property type="term" value="F:ligase activity"/>
    <property type="evidence" value="ECO:0007669"/>
    <property type="project" value="UniProtKB-KW"/>
</dbReference>
<evidence type="ECO:0000259" key="12">
    <source>
        <dbReference type="Pfam" id="PF08245"/>
    </source>
</evidence>
<evidence type="ECO:0000256" key="3">
    <source>
        <dbReference type="ARBA" id="ARBA00022490"/>
    </source>
</evidence>
<dbReference type="PANTHER" id="PTHR43692:SF1">
    <property type="entry name" value="UDP-N-ACETYLMURAMOYLALANINE--D-GLUTAMATE LIGASE"/>
    <property type="match status" value="1"/>
</dbReference>
<keyword evidence="14" id="KW-1185">Reference proteome</keyword>
<evidence type="ECO:0000259" key="11">
    <source>
        <dbReference type="Pfam" id="PF02875"/>
    </source>
</evidence>
<dbReference type="Pfam" id="PF02875">
    <property type="entry name" value="Mur_ligase_C"/>
    <property type="match status" value="1"/>
</dbReference>
<dbReference type="SUPFAM" id="SSF53244">
    <property type="entry name" value="MurD-like peptide ligases, peptide-binding domain"/>
    <property type="match status" value="1"/>
</dbReference>
<keyword evidence="8 9" id="KW-0131">Cell cycle</keyword>
<feature type="compositionally biased region" description="Pro residues" evidence="10">
    <location>
        <begin position="284"/>
        <end position="295"/>
    </location>
</feature>
<protein>
    <recommendedName>
        <fullName evidence="9">UDP-N-acetylmuramoylalanine--D-glutamate ligase</fullName>
        <ecNumber evidence="9">6.3.2.9</ecNumber>
    </recommendedName>
    <alternativeName>
        <fullName evidence="9">D-glutamic acid-adding enzyme</fullName>
    </alternativeName>
    <alternativeName>
        <fullName evidence="9">UDP-N-acetylmuramoyl-L-alanyl-D-glutamate synthetase</fullName>
    </alternativeName>
</protein>
<comment type="caution">
    <text evidence="13">The sequence shown here is derived from an EMBL/GenBank/DDBJ whole genome shotgun (WGS) entry which is preliminary data.</text>
</comment>
<evidence type="ECO:0000256" key="9">
    <source>
        <dbReference type="HAMAP-Rule" id="MF_00639"/>
    </source>
</evidence>
<reference evidence="13" key="1">
    <citation type="journal article" date="2014" name="Int. J. Syst. Evol. Microbiol.">
        <title>Complete genome of a new Firmicutes species belonging to the dominant human colonic microbiota ('Ruminococcus bicirculans') reveals two chromosomes and a selective capacity to utilize plant glucans.</title>
        <authorList>
            <consortium name="NISC Comparative Sequencing Program"/>
            <person name="Wegmann U."/>
            <person name="Louis P."/>
            <person name="Goesmann A."/>
            <person name="Henrissat B."/>
            <person name="Duncan S.H."/>
            <person name="Flint H.J."/>
        </authorList>
    </citation>
    <scope>NUCLEOTIDE SEQUENCE</scope>
    <source>
        <strain evidence="13">VKM B-1499</strain>
    </source>
</reference>
<dbReference type="InterPro" id="IPR018109">
    <property type="entry name" value="Folylpolyglutamate_synth_CS"/>
</dbReference>
<dbReference type="PANTHER" id="PTHR43692">
    <property type="entry name" value="UDP-N-ACETYLMURAMOYLALANINE--D-GLUTAMATE LIGASE"/>
    <property type="match status" value="1"/>
</dbReference>
<keyword evidence="9" id="KW-0573">Peptidoglycan synthesis</keyword>
<dbReference type="Gene3D" id="3.90.190.20">
    <property type="entry name" value="Mur ligase, C-terminal domain"/>
    <property type="match status" value="1"/>
</dbReference>
<evidence type="ECO:0000256" key="7">
    <source>
        <dbReference type="ARBA" id="ARBA00022840"/>
    </source>
</evidence>
<name>A0ABQ5T3I5_9CAUL</name>
<evidence type="ECO:0000256" key="10">
    <source>
        <dbReference type="SAM" id="MobiDB-lite"/>
    </source>
</evidence>
<dbReference type="HAMAP" id="MF_00639">
    <property type="entry name" value="MurD"/>
    <property type="match status" value="1"/>
</dbReference>
<dbReference type="RefSeq" id="WP_271163538.1">
    <property type="nucleotide sequence ID" value="NZ_BSFD01000001.1"/>
</dbReference>
<sequence>MIPVPGYEGRRVAVFGLGRSGITAARALKAGGAIPVLWDDGVSGRLQAQAEGFVVEDLTTADWSGFAALVLSPGAPLTHPKPHWTVDKAREAGVPVVGDIELFARAIAVLPQGQRPKVVAITGTNGKSTTTALIGWVLQQAGLTVYVGGNIGIGVLALPEPTPGAVYVIEVSSYQLDLTTGFAPDVAILTNVSPDHLDRHGGMEGYVAAKRRIFAAQGPEAVALVGVDEDWGQEVVETLSDGRRAITRISTLPSPLAGEGGSRSETDEGSLQRLPSSVVEAEPTPLPSPSGPPSPARGEGYVARAGQIFRDGALIADLSAARSLPGRHNAQNAAFAYAAARALGVSHDAAVKGLLTFPGLAHRMEAVGHIGPVRFINDSKATNADAARQALASYPAVFWIAGGKPKDGGIDDLTDLFPRVAKAYLIGDAAESFATTLRETPHVISKTMDAAVAAAAADAQAAGGDQIVLLSPACASFDQYPDFEVRGEAFRAVVLALGATPETAR</sequence>
<keyword evidence="4 9" id="KW-0436">Ligase</keyword>
<dbReference type="InterPro" id="IPR036615">
    <property type="entry name" value="Mur_ligase_C_dom_sf"/>
</dbReference>
<evidence type="ECO:0000256" key="5">
    <source>
        <dbReference type="ARBA" id="ARBA00022618"/>
    </source>
</evidence>
<dbReference type="Pfam" id="PF08245">
    <property type="entry name" value="Mur_ligase_M"/>
    <property type="match status" value="1"/>
</dbReference>
<dbReference type="SUPFAM" id="SSF51984">
    <property type="entry name" value="MurCD N-terminal domain"/>
    <property type="match status" value="1"/>
</dbReference>
<proteinExistence type="inferred from homology"/>
<dbReference type="EMBL" id="BSFD01000001">
    <property type="protein sequence ID" value="GLK47147.1"/>
    <property type="molecule type" value="Genomic_DNA"/>
</dbReference>
<evidence type="ECO:0000256" key="1">
    <source>
        <dbReference type="ARBA" id="ARBA00004496"/>
    </source>
</evidence>
<keyword evidence="6 9" id="KW-0547">Nucleotide-binding</keyword>
<comment type="catalytic activity">
    <reaction evidence="9">
        <text>UDP-N-acetyl-alpha-D-muramoyl-L-alanine + D-glutamate + ATP = UDP-N-acetyl-alpha-D-muramoyl-L-alanyl-D-glutamate + ADP + phosphate + H(+)</text>
        <dbReference type="Rhea" id="RHEA:16429"/>
        <dbReference type="ChEBI" id="CHEBI:15378"/>
        <dbReference type="ChEBI" id="CHEBI:29986"/>
        <dbReference type="ChEBI" id="CHEBI:30616"/>
        <dbReference type="ChEBI" id="CHEBI:43474"/>
        <dbReference type="ChEBI" id="CHEBI:83898"/>
        <dbReference type="ChEBI" id="CHEBI:83900"/>
        <dbReference type="ChEBI" id="CHEBI:456216"/>
        <dbReference type="EC" id="6.3.2.9"/>
    </reaction>
</comment>
<comment type="similarity">
    <text evidence="9">Belongs to the MurCDEF family.</text>
</comment>
<dbReference type="InterPro" id="IPR013221">
    <property type="entry name" value="Mur_ligase_cen"/>
</dbReference>
<keyword evidence="5 9" id="KW-0132">Cell division</keyword>
<dbReference type="EC" id="6.3.2.9" evidence="9"/>
<evidence type="ECO:0000256" key="4">
    <source>
        <dbReference type="ARBA" id="ARBA00022598"/>
    </source>
</evidence>
<comment type="subcellular location">
    <subcellularLocation>
        <location evidence="1 9">Cytoplasm</location>
    </subcellularLocation>
</comment>
<keyword evidence="3 9" id="KW-0963">Cytoplasm</keyword>
<dbReference type="InterPro" id="IPR004101">
    <property type="entry name" value="Mur_ligase_C"/>
</dbReference>
<gene>
    <name evidence="9 13" type="primary">murD</name>
    <name evidence="13" type="ORF">GCM10017620_01200</name>
</gene>
<feature type="binding site" evidence="9">
    <location>
        <begin position="123"/>
        <end position="129"/>
    </location>
    <ligand>
        <name>ATP</name>
        <dbReference type="ChEBI" id="CHEBI:30616"/>
    </ligand>
</feature>
<organism evidence="13 14">
    <name type="scientific">Brevundimonas intermedia</name>
    <dbReference type="NCBI Taxonomy" id="74315"/>
    <lineage>
        <taxon>Bacteria</taxon>
        <taxon>Pseudomonadati</taxon>
        <taxon>Pseudomonadota</taxon>
        <taxon>Alphaproteobacteria</taxon>
        <taxon>Caulobacterales</taxon>
        <taxon>Caulobacteraceae</taxon>
        <taxon>Brevundimonas</taxon>
    </lineage>
</organism>
<evidence type="ECO:0000256" key="8">
    <source>
        <dbReference type="ARBA" id="ARBA00023306"/>
    </source>
</evidence>
<feature type="domain" description="Mur ligase C-terminal" evidence="11">
    <location>
        <begin position="362"/>
        <end position="474"/>
    </location>
</feature>
<reference evidence="13" key="2">
    <citation type="submission" date="2023-01" db="EMBL/GenBank/DDBJ databases">
        <authorList>
            <person name="Sun Q."/>
            <person name="Evtushenko L."/>
        </authorList>
    </citation>
    <scope>NUCLEOTIDE SEQUENCE</scope>
    <source>
        <strain evidence="13">VKM B-1499</strain>
    </source>
</reference>
<dbReference type="Gene3D" id="3.40.1190.10">
    <property type="entry name" value="Mur-like, catalytic domain"/>
    <property type="match status" value="1"/>
</dbReference>
<keyword evidence="9" id="KW-0961">Cell wall biogenesis/degradation</keyword>
<feature type="region of interest" description="Disordered" evidence="10">
    <location>
        <begin position="250"/>
        <end position="299"/>
    </location>
</feature>
<dbReference type="Gene3D" id="3.40.50.720">
    <property type="entry name" value="NAD(P)-binding Rossmann-like Domain"/>
    <property type="match status" value="1"/>
</dbReference>
<comment type="function">
    <text evidence="9">Cell wall formation. Catalyzes the addition of glutamate to the nucleotide precursor UDP-N-acetylmuramoyl-L-alanine (UMA).</text>
</comment>
<evidence type="ECO:0000256" key="6">
    <source>
        <dbReference type="ARBA" id="ARBA00022741"/>
    </source>
</evidence>
<feature type="domain" description="Mur ligase central" evidence="12">
    <location>
        <begin position="121"/>
        <end position="241"/>
    </location>
</feature>
<dbReference type="Proteomes" id="UP001143509">
    <property type="component" value="Unassembled WGS sequence"/>
</dbReference>
<dbReference type="InterPro" id="IPR005762">
    <property type="entry name" value="MurD"/>
</dbReference>
<evidence type="ECO:0000313" key="14">
    <source>
        <dbReference type="Proteomes" id="UP001143509"/>
    </source>
</evidence>
<dbReference type="SUPFAM" id="SSF53623">
    <property type="entry name" value="MurD-like peptide ligases, catalytic domain"/>
    <property type="match status" value="1"/>
</dbReference>
<keyword evidence="9" id="KW-0133">Cell shape</keyword>
<dbReference type="InterPro" id="IPR036565">
    <property type="entry name" value="Mur-like_cat_sf"/>
</dbReference>
<keyword evidence="7 9" id="KW-0067">ATP-binding</keyword>
<evidence type="ECO:0000313" key="13">
    <source>
        <dbReference type="EMBL" id="GLK47147.1"/>
    </source>
</evidence>
<dbReference type="PROSITE" id="PS01011">
    <property type="entry name" value="FOLYLPOLYGLU_SYNT_1"/>
    <property type="match status" value="1"/>
</dbReference>
<comment type="pathway">
    <text evidence="2 9">Cell wall biogenesis; peptidoglycan biosynthesis.</text>
</comment>
<accession>A0ABQ5T3I5</accession>
<evidence type="ECO:0000256" key="2">
    <source>
        <dbReference type="ARBA" id="ARBA00004752"/>
    </source>
</evidence>